<dbReference type="PANTHER" id="PTHR39515:SF2">
    <property type="entry name" value="HTH-TYPE TRANSCRIPTIONAL REGULATOR RV0880"/>
    <property type="match status" value="1"/>
</dbReference>
<organism evidence="2 3">
    <name type="scientific">Planosporangium flavigriseum</name>
    <dbReference type="NCBI Taxonomy" id="373681"/>
    <lineage>
        <taxon>Bacteria</taxon>
        <taxon>Bacillati</taxon>
        <taxon>Actinomycetota</taxon>
        <taxon>Actinomycetes</taxon>
        <taxon>Micromonosporales</taxon>
        <taxon>Micromonosporaceae</taxon>
        <taxon>Planosporangium</taxon>
    </lineage>
</organism>
<dbReference type="SUPFAM" id="SSF46785">
    <property type="entry name" value="Winged helix' DNA-binding domain"/>
    <property type="match status" value="1"/>
</dbReference>
<accession>A0A8J3PLB5</accession>
<dbReference type="InterPro" id="IPR036390">
    <property type="entry name" value="WH_DNA-bd_sf"/>
</dbReference>
<feature type="domain" description="HTH marR-type" evidence="1">
    <location>
        <begin position="9"/>
        <end position="137"/>
    </location>
</feature>
<dbReference type="Pfam" id="PF01047">
    <property type="entry name" value="MarR"/>
    <property type="match status" value="1"/>
</dbReference>
<dbReference type="InterPro" id="IPR052526">
    <property type="entry name" value="HTH-type_Bedaq_tolerance"/>
</dbReference>
<gene>
    <name evidence="2" type="ORF">Pfl04_27450</name>
</gene>
<proteinExistence type="predicted"/>
<dbReference type="Gene3D" id="1.10.10.10">
    <property type="entry name" value="Winged helix-like DNA-binding domain superfamily/Winged helix DNA-binding domain"/>
    <property type="match status" value="1"/>
</dbReference>
<comment type="caution">
    <text evidence="2">The sequence shown here is derived from an EMBL/GenBank/DDBJ whole genome shotgun (WGS) entry which is preliminary data.</text>
</comment>
<dbReference type="RefSeq" id="WP_168079038.1">
    <property type="nucleotide sequence ID" value="NZ_BAAAQJ010000009.1"/>
</dbReference>
<dbReference type="PROSITE" id="PS50995">
    <property type="entry name" value="HTH_MARR_2"/>
    <property type="match status" value="1"/>
</dbReference>
<dbReference type="AlphaFoldDB" id="A0A8J3PLB5"/>
<dbReference type="PRINTS" id="PR00598">
    <property type="entry name" value="HTHMARR"/>
</dbReference>
<dbReference type="SMART" id="SM00347">
    <property type="entry name" value="HTH_MARR"/>
    <property type="match status" value="1"/>
</dbReference>
<evidence type="ECO:0000313" key="3">
    <source>
        <dbReference type="Proteomes" id="UP000653674"/>
    </source>
</evidence>
<dbReference type="PANTHER" id="PTHR39515">
    <property type="entry name" value="CONSERVED PROTEIN"/>
    <property type="match status" value="1"/>
</dbReference>
<dbReference type="InterPro" id="IPR036388">
    <property type="entry name" value="WH-like_DNA-bd_sf"/>
</dbReference>
<evidence type="ECO:0000313" key="2">
    <source>
        <dbReference type="EMBL" id="GIG74341.1"/>
    </source>
</evidence>
<evidence type="ECO:0000259" key="1">
    <source>
        <dbReference type="PROSITE" id="PS50995"/>
    </source>
</evidence>
<dbReference type="Proteomes" id="UP000653674">
    <property type="component" value="Unassembled WGS sequence"/>
</dbReference>
<keyword evidence="3" id="KW-1185">Reference proteome</keyword>
<sequence length="151" mass="16425">MKNADQLDPTALALSLERVVSLVRRLIPAQGFSPTAVSTLRTLERSGPYRLSDLAAVEGVTQPAMTQMVSHLERDGYLERRKSPDDARVVLVHLTPAGRNLVRQRRDDRAQSLAKLTGHLSADERAALAAALPALDRLTALHPNDAEITCG</sequence>
<reference evidence="2" key="1">
    <citation type="submission" date="2021-01" db="EMBL/GenBank/DDBJ databases">
        <title>Whole genome shotgun sequence of Planosporangium flavigriseum NBRC 105377.</title>
        <authorList>
            <person name="Komaki H."/>
            <person name="Tamura T."/>
        </authorList>
    </citation>
    <scope>NUCLEOTIDE SEQUENCE</scope>
    <source>
        <strain evidence="2">NBRC 105377</strain>
    </source>
</reference>
<dbReference type="GO" id="GO:0003700">
    <property type="term" value="F:DNA-binding transcription factor activity"/>
    <property type="evidence" value="ECO:0007669"/>
    <property type="project" value="InterPro"/>
</dbReference>
<name>A0A8J3PLB5_9ACTN</name>
<dbReference type="InterPro" id="IPR000835">
    <property type="entry name" value="HTH_MarR-typ"/>
</dbReference>
<dbReference type="EMBL" id="BONU01000017">
    <property type="protein sequence ID" value="GIG74341.1"/>
    <property type="molecule type" value="Genomic_DNA"/>
</dbReference>
<protein>
    <recommendedName>
        <fullName evidence="1">HTH marR-type domain-containing protein</fullName>
    </recommendedName>
</protein>